<comment type="caution">
    <text evidence="2">The sequence shown here is derived from an EMBL/GenBank/DDBJ whole genome shotgun (WGS) entry which is preliminary data.</text>
</comment>
<reference evidence="2" key="1">
    <citation type="submission" date="2021-12" db="EMBL/GenBank/DDBJ databases">
        <title>Novel species in genus Dyadobacter.</title>
        <authorList>
            <person name="Ma C."/>
        </authorList>
    </citation>
    <scope>NUCLEOTIDE SEQUENCE</scope>
    <source>
        <strain evidence="2">LJ419</strain>
    </source>
</reference>
<evidence type="ECO:0000313" key="3">
    <source>
        <dbReference type="Proteomes" id="UP001139000"/>
    </source>
</evidence>
<dbReference type="AlphaFoldDB" id="A0A9X1TDI5"/>
<sequence>MNQIFKSSLQLTKVFLFVGLISITAFSCRTAELAVDNDLKNESEIYSVKGRQGSQIGQVISFGNFKTSKVQRGWTSGYSIPFIVKFNGAKEKLSFQQLDLNGKTADVTLVSRFRETEYQPLQDHFSVSLKYKNYFAGAIKPLDSDEAWEFVVHNVDGSSRSLNKNRTAGFVRSRHTRIDIAGIRELEGSSSFLTQNDVYGYEFQLEGKIIGAVSTINNGKVWLKKGLSDEIKLILASVSSGLMLRSPVEENAIAAN</sequence>
<keyword evidence="1" id="KW-0732">Signal</keyword>
<name>A0A9X1TDI5_9BACT</name>
<dbReference type="RefSeq" id="WP_234654297.1">
    <property type="nucleotide sequence ID" value="NZ_CP094997.1"/>
</dbReference>
<dbReference type="Proteomes" id="UP001139000">
    <property type="component" value="Unassembled WGS sequence"/>
</dbReference>
<evidence type="ECO:0000256" key="1">
    <source>
        <dbReference type="SAM" id="SignalP"/>
    </source>
</evidence>
<protein>
    <recommendedName>
        <fullName evidence="4">Lipoprotein</fullName>
    </recommendedName>
</protein>
<proteinExistence type="predicted"/>
<dbReference type="EMBL" id="JAJTTC010000001">
    <property type="protein sequence ID" value="MCF0061152.1"/>
    <property type="molecule type" value="Genomic_DNA"/>
</dbReference>
<evidence type="ECO:0000313" key="2">
    <source>
        <dbReference type="EMBL" id="MCF0061152.1"/>
    </source>
</evidence>
<feature type="signal peptide" evidence="1">
    <location>
        <begin position="1"/>
        <end position="27"/>
    </location>
</feature>
<accession>A0A9X1TDI5</accession>
<gene>
    <name evidence="2" type="ORF">LXM26_06580</name>
</gene>
<keyword evidence="3" id="KW-1185">Reference proteome</keyword>
<evidence type="ECO:0008006" key="4">
    <source>
        <dbReference type="Google" id="ProtNLM"/>
    </source>
</evidence>
<dbReference type="PROSITE" id="PS51257">
    <property type="entry name" value="PROKAR_LIPOPROTEIN"/>
    <property type="match status" value="1"/>
</dbReference>
<organism evidence="2 3">
    <name type="scientific">Dyadobacter chenwenxiniae</name>
    <dbReference type="NCBI Taxonomy" id="2906456"/>
    <lineage>
        <taxon>Bacteria</taxon>
        <taxon>Pseudomonadati</taxon>
        <taxon>Bacteroidota</taxon>
        <taxon>Cytophagia</taxon>
        <taxon>Cytophagales</taxon>
        <taxon>Spirosomataceae</taxon>
        <taxon>Dyadobacter</taxon>
    </lineage>
</organism>
<feature type="chain" id="PRO_5040918194" description="Lipoprotein" evidence="1">
    <location>
        <begin position="28"/>
        <end position="256"/>
    </location>
</feature>